<evidence type="ECO:0000313" key="2">
    <source>
        <dbReference type="Proteomes" id="UP001380186"/>
    </source>
</evidence>
<reference evidence="1 2" key="1">
    <citation type="journal article" date="2020" name="Microbes Environ.">
        <title>Synthetic bacterial community of duckweed: a simple and stable system to study plant-microbe interactions.</title>
        <authorList>
            <person name="Ishizawa H."/>
            <person name="Tada M."/>
            <person name="Kuroda M."/>
            <person name="Inoue D."/>
            <person name="Futamata H."/>
            <person name="Ike M."/>
        </authorList>
    </citation>
    <scope>NUCLEOTIDE SEQUENCE [LARGE SCALE GENOMIC DNA]</scope>
    <source>
        <strain evidence="1 2">DW100</strain>
    </source>
</reference>
<sequence length="249" mass="29111">MKIIEITNTWSLESGDDYYYDIGDKINSKILLDCEKLNIKDDTNEFFIEAISNTKYRTTGKVIFKDEYLLIIESTIRFGIVLNNEFRFGNHNYVGNKSIDHSDINIGDLIEAFGSFNLARMDFCIFTYLQNENILPNTGYEWEVLNIYKIDTDDWDFVSLSKFEKVDQIETSSQSIEDTYAIEFRLVDTSPKPFEVVSTFNGHINSICWLGPRNWIINCVGRIVDGVKKGEWYYFDKTGNHKKIFEYDE</sequence>
<dbReference type="Proteomes" id="UP001380186">
    <property type="component" value="Chromosome"/>
</dbReference>
<name>A0ABM8K8H4_9FLAO</name>
<organism evidence="1 2">
    <name type="scientific">Chryseobacterium gambrini</name>
    <dbReference type="NCBI Taxonomy" id="373672"/>
    <lineage>
        <taxon>Bacteria</taxon>
        <taxon>Pseudomonadati</taxon>
        <taxon>Bacteroidota</taxon>
        <taxon>Flavobacteriia</taxon>
        <taxon>Flavobacteriales</taxon>
        <taxon>Weeksellaceae</taxon>
        <taxon>Chryseobacterium group</taxon>
        <taxon>Chryseobacterium</taxon>
    </lineage>
</organism>
<gene>
    <name evidence="1" type="ORF">CRDW_27230</name>
</gene>
<evidence type="ECO:0000313" key="1">
    <source>
        <dbReference type="EMBL" id="BEV05349.1"/>
    </source>
</evidence>
<accession>A0ABM8K8H4</accession>
<protein>
    <submittedName>
        <fullName evidence="1">Uncharacterized protein</fullName>
    </submittedName>
</protein>
<keyword evidence="2" id="KW-1185">Reference proteome</keyword>
<proteinExistence type="predicted"/>
<dbReference type="RefSeq" id="WP_338612984.1">
    <property type="nucleotide sequence ID" value="NZ_AP029022.1"/>
</dbReference>
<dbReference type="EMBL" id="AP029022">
    <property type="protein sequence ID" value="BEV05349.1"/>
    <property type="molecule type" value="Genomic_DNA"/>
</dbReference>